<feature type="domain" description="Protein kinase" evidence="4">
    <location>
        <begin position="17"/>
        <end position="280"/>
    </location>
</feature>
<reference evidence="5 6" key="1">
    <citation type="submission" date="2024-06" db="EMBL/GenBank/DDBJ databases">
        <authorList>
            <person name="Kraege A."/>
            <person name="Thomma B."/>
        </authorList>
    </citation>
    <scope>NUCLEOTIDE SEQUENCE [LARGE SCALE GENOMIC DNA]</scope>
</reference>
<dbReference type="InterPro" id="IPR011009">
    <property type="entry name" value="Kinase-like_dom_sf"/>
</dbReference>
<name>A0ABP1G1J7_9CHLO</name>
<comment type="caution">
    <text evidence="5">The sequence shown here is derived from an EMBL/GenBank/DDBJ whole genome shotgun (WGS) entry which is preliminary data.</text>
</comment>
<dbReference type="PROSITE" id="PS50011">
    <property type="entry name" value="PROTEIN_KINASE_DOM"/>
    <property type="match status" value="1"/>
</dbReference>
<evidence type="ECO:0000256" key="1">
    <source>
        <dbReference type="ARBA" id="ARBA00022741"/>
    </source>
</evidence>
<evidence type="ECO:0000256" key="2">
    <source>
        <dbReference type="ARBA" id="ARBA00022840"/>
    </source>
</evidence>
<proteinExistence type="predicted"/>
<feature type="region of interest" description="Disordered" evidence="3">
    <location>
        <begin position="320"/>
        <end position="357"/>
    </location>
</feature>
<evidence type="ECO:0000313" key="6">
    <source>
        <dbReference type="Proteomes" id="UP001497392"/>
    </source>
</evidence>
<feature type="compositionally biased region" description="Acidic residues" evidence="3">
    <location>
        <begin position="341"/>
        <end position="357"/>
    </location>
</feature>
<gene>
    <name evidence="5" type="primary">g6992</name>
    <name evidence="5" type="ORF">VP750_LOCUS5982</name>
</gene>
<keyword evidence="6" id="KW-1185">Reference proteome</keyword>
<dbReference type="InterPro" id="IPR000719">
    <property type="entry name" value="Prot_kinase_dom"/>
</dbReference>
<dbReference type="EMBL" id="CAXHTA020000010">
    <property type="protein sequence ID" value="CAL5224323.1"/>
    <property type="molecule type" value="Genomic_DNA"/>
</dbReference>
<organism evidence="5 6">
    <name type="scientific">Coccomyxa viridis</name>
    <dbReference type="NCBI Taxonomy" id="1274662"/>
    <lineage>
        <taxon>Eukaryota</taxon>
        <taxon>Viridiplantae</taxon>
        <taxon>Chlorophyta</taxon>
        <taxon>core chlorophytes</taxon>
        <taxon>Trebouxiophyceae</taxon>
        <taxon>Trebouxiophyceae incertae sedis</taxon>
        <taxon>Coccomyxaceae</taxon>
        <taxon>Coccomyxa</taxon>
    </lineage>
</organism>
<dbReference type="PANTHER" id="PTHR24346:SF92">
    <property type="entry name" value="SNF1-RELATED PROTEIN KINASE 2.6"/>
    <property type="match status" value="1"/>
</dbReference>
<sequence length="357" mass="40470">MGVNTNFDNPLSDHPKYATVKYLSEGSFGFVILAKEKTTGKQVAIKFMERTEGKMTKNVERELLNHSMLIHPHVVRFEECFLTDKHLAIVMEYAAGGNLFTHVTSSHGLKEEHARFFFQQIILAIDYCHKMKVSNRDIKLENTLLDSSEKGRNPLIKLCDFGYSINEENSKPKTAVGTPGYTAPEVLTSRQYDAKLADIWSVGVMLFTMLCCTYPFERKEDDEDDPRTQTRVMQRILKADYQWPSSKKISADCKDIVAKILVVDVNKRITVAEIQKHPWFRKGLPESLNIDDYNSHFVELSKAPDILESREAIKKVMQEARGSGLQADGSGASDLPKAMDDLLDLDDPLDATLEEEE</sequence>
<keyword evidence="1" id="KW-0547">Nucleotide-binding</keyword>
<dbReference type="CDD" id="cd14003">
    <property type="entry name" value="STKc_AMPK-like"/>
    <property type="match status" value="1"/>
</dbReference>
<dbReference type="SMART" id="SM00220">
    <property type="entry name" value="S_TKc"/>
    <property type="match status" value="1"/>
</dbReference>
<dbReference type="Gene3D" id="1.10.510.10">
    <property type="entry name" value="Transferase(Phosphotransferase) domain 1"/>
    <property type="match status" value="1"/>
</dbReference>
<dbReference type="PANTHER" id="PTHR24346">
    <property type="entry name" value="MAP/MICROTUBULE AFFINITY-REGULATING KINASE"/>
    <property type="match status" value="1"/>
</dbReference>
<evidence type="ECO:0000313" key="5">
    <source>
        <dbReference type="EMBL" id="CAL5224323.1"/>
    </source>
</evidence>
<accession>A0ABP1G1J7</accession>
<dbReference type="SUPFAM" id="SSF56112">
    <property type="entry name" value="Protein kinase-like (PK-like)"/>
    <property type="match status" value="1"/>
</dbReference>
<protein>
    <submittedName>
        <fullName evidence="5">G6992 protein</fullName>
    </submittedName>
</protein>
<keyword evidence="2" id="KW-0067">ATP-binding</keyword>
<evidence type="ECO:0000259" key="4">
    <source>
        <dbReference type="PROSITE" id="PS50011"/>
    </source>
</evidence>
<evidence type="ECO:0000256" key="3">
    <source>
        <dbReference type="SAM" id="MobiDB-lite"/>
    </source>
</evidence>
<dbReference type="Proteomes" id="UP001497392">
    <property type="component" value="Unassembled WGS sequence"/>
</dbReference>
<dbReference type="Pfam" id="PF00069">
    <property type="entry name" value="Pkinase"/>
    <property type="match status" value="1"/>
</dbReference>